<reference evidence="1 2" key="2">
    <citation type="journal article" date="2017" name="Genome Biol.">
        <title>New reference genome sequences of hot pepper reveal the massive evolution of plant disease-resistance genes by retroduplication.</title>
        <authorList>
            <person name="Kim S."/>
            <person name="Park J."/>
            <person name="Yeom S.I."/>
            <person name="Kim Y.M."/>
            <person name="Seo E."/>
            <person name="Kim K.T."/>
            <person name="Kim M.S."/>
            <person name="Lee J.M."/>
            <person name="Cheong K."/>
            <person name="Shin H.S."/>
            <person name="Kim S.B."/>
            <person name="Han K."/>
            <person name="Lee J."/>
            <person name="Park M."/>
            <person name="Lee H.A."/>
            <person name="Lee H.Y."/>
            <person name="Lee Y."/>
            <person name="Oh S."/>
            <person name="Lee J.H."/>
            <person name="Choi E."/>
            <person name="Choi E."/>
            <person name="Lee S.E."/>
            <person name="Jeon J."/>
            <person name="Kim H."/>
            <person name="Choi G."/>
            <person name="Song H."/>
            <person name="Lee J."/>
            <person name="Lee S.C."/>
            <person name="Kwon J.K."/>
            <person name="Lee H.Y."/>
            <person name="Koo N."/>
            <person name="Hong Y."/>
            <person name="Kim R.W."/>
            <person name="Kang W.H."/>
            <person name="Huh J.H."/>
            <person name="Kang B.C."/>
            <person name="Yang T.J."/>
            <person name="Lee Y.H."/>
            <person name="Bennetzen J.L."/>
            <person name="Choi D."/>
        </authorList>
    </citation>
    <scope>NUCLEOTIDE SEQUENCE [LARGE SCALE GENOMIC DNA]</scope>
    <source>
        <strain evidence="2">cv. CM334</strain>
    </source>
</reference>
<reference evidence="1 2" key="1">
    <citation type="journal article" date="2014" name="Nat. Genet.">
        <title>Genome sequence of the hot pepper provides insights into the evolution of pungency in Capsicum species.</title>
        <authorList>
            <person name="Kim S."/>
            <person name="Park M."/>
            <person name="Yeom S.I."/>
            <person name="Kim Y.M."/>
            <person name="Lee J.M."/>
            <person name="Lee H.A."/>
            <person name="Seo E."/>
            <person name="Choi J."/>
            <person name="Cheong K."/>
            <person name="Kim K.T."/>
            <person name="Jung K."/>
            <person name="Lee G.W."/>
            <person name="Oh S.K."/>
            <person name="Bae C."/>
            <person name="Kim S.B."/>
            <person name="Lee H.Y."/>
            <person name="Kim S.Y."/>
            <person name="Kim M.S."/>
            <person name="Kang B.C."/>
            <person name="Jo Y.D."/>
            <person name="Yang H.B."/>
            <person name="Jeong H.J."/>
            <person name="Kang W.H."/>
            <person name="Kwon J.K."/>
            <person name="Shin C."/>
            <person name="Lim J.Y."/>
            <person name="Park J.H."/>
            <person name="Huh J.H."/>
            <person name="Kim J.S."/>
            <person name="Kim B.D."/>
            <person name="Cohen O."/>
            <person name="Paran I."/>
            <person name="Suh M.C."/>
            <person name="Lee S.B."/>
            <person name="Kim Y.K."/>
            <person name="Shin Y."/>
            <person name="Noh S.J."/>
            <person name="Park J."/>
            <person name="Seo Y.S."/>
            <person name="Kwon S.Y."/>
            <person name="Kim H.A."/>
            <person name="Park J.M."/>
            <person name="Kim H.J."/>
            <person name="Choi S.B."/>
            <person name="Bosland P.W."/>
            <person name="Reeves G."/>
            <person name="Jo S.H."/>
            <person name="Lee B.W."/>
            <person name="Cho H.T."/>
            <person name="Choi H.S."/>
            <person name="Lee M.S."/>
            <person name="Yu Y."/>
            <person name="Do Choi Y."/>
            <person name="Park B.S."/>
            <person name="van Deynze A."/>
            <person name="Ashrafi H."/>
            <person name="Hill T."/>
            <person name="Kim W.T."/>
            <person name="Pai H.S."/>
            <person name="Ahn H.K."/>
            <person name="Yeam I."/>
            <person name="Giovannoni J.J."/>
            <person name="Rose J.K."/>
            <person name="Sorensen I."/>
            <person name="Lee S.J."/>
            <person name="Kim R.W."/>
            <person name="Choi I.Y."/>
            <person name="Choi B.S."/>
            <person name="Lim J.S."/>
            <person name="Lee Y.H."/>
            <person name="Choi D."/>
        </authorList>
    </citation>
    <scope>NUCLEOTIDE SEQUENCE [LARGE SCALE GENOMIC DNA]</scope>
    <source>
        <strain evidence="2">cv. CM334</strain>
    </source>
</reference>
<accession>A0A2G2Z1N8</accession>
<organism evidence="1 2">
    <name type="scientific">Capsicum annuum</name>
    <name type="common">Capsicum pepper</name>
    <dbReference type="NCBI Taxonomy" id="4072"/>
    <lineage>
        <taxon>Eukaryota</taxon>
        <taxon>Viridiplantae</taxon>
        <taxon>Streptophyta</taxon>
        <taxon>Embryophyta</taxon>
        <taxon>Tracheophyta</taxon>
        <taxon>Spermatophyta</taxon>
        <taxon>Magnoliopsida</taxon>
        <taxon>eudicotyledons</taxon>
        <taxon>Gunneridae</taxon>
        <taxon>Pentapetalae</taxon>
        <taxon>asterids</taxon>
        <taxon>lamiids</taxon>
        <taxon>Solanales</taxon>
        <taxon>Solanaceae</taxon>
        <taxon>Solanoideae</taxon>
        <taxon>Capsiceae</taxon>
        <taxon>Capsicum</taxon>
    </lineage>
</organism>
<comment type="caution">
    <text evidence="1">The sequence shown here is derived from an EMBL/GenBank/DDBJ whole genome shotgun (WGS) entry which is preliminary data.</text>
</comment>
<dbReference type="PANTHER" id="PTHR48048:SF88">
    <property type="entry name" value="GLYCOSYLTRANSFERASE"/>
    <property type="match status" value="1"/>
</dbReference>
<dbReference type="Gene3D" id="3.40.50.2000">
    <property type="entry name" value="Glycogen Phosphorylase B"/>
    <property type="match status" value="1"/>
</dbReference>
<sequence length="140" mass="15723">MSKIKKIKLVIIPSPRMGRLLPTTEMAKRLIMRDEHLSVTILVLDMNLDSNLNPYIQSLYLNSNCTSSNFLPRDKSALFIGSHKPQVGQVVAQIQQTATLSGFVVDIMCSIMIDVASEFGVPTYIFYMTSATMLVLHFHM</sequence>
<dbReference type="GO" id="GO:0035251">
    <property type="term" value="F:UDP-glucosyltransferase activity"/>
    <property type="evidence" value="ECO:0007669"/>
    <property type="project" value="InterPro"/>
</dbReference>
<gene>
    <name evidence="1" type="ORF">T459_19428</name>
</gene>
<dbReference type="OMA" id="ANADMLT"/>
<protein>
    <submittedName>
        <fullName evidence="1">Uncharacterized protein</fullName>
    </submittedName>
</protein>
<dbReference type="AlphaFoldDB" id="A0A2G2Z1N8"/>
<keyword evidence="2" id="KW-1185">Reference proteome</keyword>
<dbReference type="InterPro" id="IPR050481">
    <property type="entry name" value="UDP-glycosyltransf_plant"/>
</dbReference>
<evidence type="ECO:0000313" key="1">
    <source>
        <dbReference type="EMBL" id="PHT75906.1"/>
    </source>
</evidence>
<dbReference type="EMBL" id="AYRZ02000007">
    <property type="protein sequence ID" value="PHT75906.1"/>
    <property type="molecule type" value="Genomic_DNA"/>
</dbReference>
<proteinExistence type="predicted"/>
<dbReference type="Gramene" id="PHT75906">
    <property type="protein sequence ID" value="PHT75906"/>
    <property type="gene ID" value="T459_19428"/>
</dbReference>
<evidence type="ECO:0000313" key="2">
    <source>
        <dbReference type="Proteomes" id="UP000222542"/>
    </source>
</evidence>
<dbReference type="Proteomes" id="UP000222542">
    <property type="component" value="Unassembled WGS sequence"/>
</dbReference>
<dbReference type="SUPFAM" id="SSF53756">
    <property type="entry name" value="UDP-Glycosyltransferase/glycogen phosphorylase"/>
    <property type="match status" value="1"/>
</dbReference>
<dbReference type="STRING" id="4072.A0A2G2Z1N8"/>
<dbReference type="PANTHER" id="PTHR48048">
    <property type="entry name" value="GLYCOSYLTRANSFERASE"/>
    <property type="match status" value="1"/>
</dbReference>
<name>A0A2G2Z1N8_CAPAN</name>
<dbReference type="SMR" id="A0A2G2Z1N8"/>